<evidence type="ECO:0000259" key="14">
    <source>
        <dbReference type="PROSITE" id="PS51479"/>
    </source>
</evidence>
<dbReference type="Proteomes" id="UP001331761">
    <property type="component" value="Unassembled WGS sequence"/>
</dbReference>
<evidence type="ECO:0000256" key="6">
    <source>
        <dbReference type="ARBA" id="ARBA00022833"/>
    </source>
</evidence>
<evidence type="ECO:0000256" key="9">
    <source>
        <dbReference type="ARBA" id="ARBA00047761"/>
    </source>
</evidence>
<dbReference type="PANTHER" id="PTHR14732">
    <property type="entry name" value="RNA POLYMERASE II SUBUNIT B1 CTD PHOSPHATASE RPAP2-RELATED"/>
    <property type="match status" value="1"/>
</dbReference>
<protein>
    <recommendedName>
        <fullName evidence="12">RNA polymerase II subunit B1 CTD phosphatase RPAP2 homolog</fullName>
        <ecNumber evidence="12">3.1.3.16</ecNumber>
    </recommendedName>
</protein>
<evidence type="ECO:0000256" key="8">
    <source>
        <dbReference type="ARBA" id="ARBA00023242"/>
    </source>
</evidence>
<dbReference type="PANTHER" id="PTHR14732:SF0">
    <property type="entry name" value="RNA POLYMERASE II SUBUNIT B1 CTD PHOSPHATASE RPAP2-RELATED"/>
    <property type="match status" value="1"/>
</dbReference>
<feature type="compositionally biased region" description="Polar residues" evidence="13">
    <location>
        <begin position="240"/>
        <end position="254"/>
    </location>
</feature>
<comment type="catalytic activity">
    <reaction evidence="10 12">
        <text>O-phospho-L-threonyl-[protein] + H2O = L-threonyl-[protein] + phosphate</text>
        <dbReference type="Rhea" id="RHEA:47004"/>
        <dbReference type="Rhea" id="RHEA-COMP:11060"/>
        <dbReference type="Rhea" id="RHEA-COMP:11605"/>
        <dbReference type="ChEBI" id="CHEBI:15377"/>
        <dbReference type="ChEBI" id="CHEBI:30013"/>
        <dbReference type="ChEBI" id="CHEBI:43474"/>
        <dbReference type="ChEBI" id="CHEBI:61977"/>
        <dbReference type="EC" id="3.1.3.16"/>
    </reaction>
</comment>
<gene>
    <name evidence="15" type="ORF">GCK32_002755</name>
</gene>
<keyword evidence="16" id="KW-1185">Reference proteome</keyword>
<evidence type="ECO:0000256" key="7">
    <source>
        <dbReference type="ARBA" id="ARBA00022912"/>
    </source>
</evidence>
<dbReference type="EC" id="3.1.3.16" evidence="12"/>
<keyword evidence="7 12" id="KW-0904">Protein phosphatase</keyword>
<evidence type="ECO:0000256" key="13">
    <source>
        <dbReference type="SAM" id="MobiDB-lite"/>
    </source>
</evidence>
<evidence type="ECO:0000256" key="2">
    <source>
        <dbReference type="ARBA" id="ARBA00005676"/>
    </source>
</evidence>
<keyword evidence="6 12" id="KW-0862">Zinc</keyword>
<evidence type="ECO:0000313" key="16">
    <source>
        <dbReference type="Proteomes" id="UP001331761"/>
    </source>
</evidence>
<accession>A0AAN8FUR8</accession>
<dbReference type="GO" id="GO:0005737">
    <property type="term" value="C:cytoplasm"/>
    <property type="evidence" value="ECO:0007669"/>
    <property type="project" value="TreeGrafter"/>
</dbReference>
<proteinExistence type="inferred from homology"/>
<evidence type="ECO:0000256" key="10">
    <source>
        <dbReference type="ARBA" id="ARBA00048336"/>
    </source>
</evidence>
<keyword evidence="4 12" id="KW-0863">Zinc-finger</keyword>
<evidence type="ECO:0000256" key="4">
    <source>
        <dbReference type="ARBA" id="ARBA00022771"/>
    </source>
</evidence>
<evidence type="ECO:0000256" key="1">
    <source>
        <dbReference type="ARBA" id="ARBA00004123"/>
    </source>
</evidence>
<evidence type="ECO:0000256" key="11">
    <source>
        <dbReference type="PROSITE-ProRule" id="PRU00812"/>
    </source>
</evidence>
<keyword evidence="8 12" id="KW-0539">Nucleus</keyword>
<dbReference type="PROSITE" id="PS51479">
    <property type="entry name" value="ZF_RTR1"/>
    <property type="match status" value="1"/>
</dbReference>
<sequence length="527" mass="59470">MGNEQNDGAREDILSPIQQELLREASSFPVHYKSKIVKEEPGKRDSDLRRAVFDAVVQLSEVVSENVLRIQLPFLHCTSWDEVIEERFLGSPRLCGFPTCGENIEVQSKKQRYFIDRQARKIYEHRLESDMFCSRSCMLQSASIRAQLPDEPLWLSGDIPRRMCATYRIDGTSDEIEESTKRREVEVVRRVEENFKDLRIREGDSSTESEVEDDPDDEPDVKSYIETVTNLIGDVHERTNTTSKSDINGSTKGTSGRGPNGRRSLEASPSATNPRLPDPQMAPKLSLSSAELEKLSRLRSKYSKTNAKKPIIIDPTPAPFLCTIEKSTAQEEQSSSCAATVSSAAQETLTTVRSLFRGWLTDRTRHLLRSGGLCISDSTDTLMKQFYRPFSEDSAVERNEVLLPSVDSVDVQKKRLHIFLESVRKPLAAYQKELEFSFSKFNWLYVVAATFNLDPTTITNFSINVLKLVCLLLLKLISSLDNAVEDAVFPDGKPSEKFVCCLSKLGIEPSEFDKITLEILESNEENS</sequence>
<comment type="catalytic activity">
    <reaction evidence="9 12">
        <text>O-phospho-L-seryl-[protein] + H2O = L-seryl-[protein] + phosphate</text>
        <dbReference type="Rhea" id="RHEA:20629"/>
        <dbReference type="Rhea" id="RHEA-COMP:9863"/>
        <dbReference type="Rhea" id="RHEA-COMP:11604"/>
        <dbReference type="ChEBI" id="CHEBI:15377"/>
        <dbReference type="ChEBI" id="CHEBI:29999"/>
        <dbReference type="ChEBI" id="CHEBI:43474"/>
        <dbReference type="ChEBI" id="CHEBI:83421"/>
        <dbReference type="EC" id="3.1.3.16"/>
    </reaction>
</comment>
<comment type="caution">
    <text evidence="15">The sequence shown here is derived from an EMBL/GenBank/DDBJ whole genome shotgun (WGS) entry which is preliminary data.</text>
</comment>
<feature type="domain" description="RTR1-type" evidence="14">
    <location>
        <begin position="70"/>
        <end position="157"/>
    </location>
</feature>
<feature type="compositionally biased region" description="Acidic residues" evidence="13">
    <location>
        <begin position="205"/>
        <end position="219"/>
    </location>
</feature>
<dbReference type="InterPro" id="IPR007308">
    <property type="entry name" value="Rtr1/RPAP2_dom"/>
</dbReference>
<evidence type="ECO:0000256" key="12">
    <source>
        <dbReference type="RuleBase" id="RU367080"/>
    </source>
</evidence>
<dbReference type="GO" id="GO:0005634">
    <property type="term" value="C:nucleus"/>
    <property type="evidence" value="ECO:0007669"/>
    <property type="project" value="UniProtKB-SubCell"/>
</dbReference>
<reference evidence="15 16" key="1">
    <citation type="submission" date="2019-10" db="EMBL/GenBank/DDBJ databases">
        <title>Assembly and Annotation for the nematode Trichostrongylus colubriformis.</title>
        <authorList>
            <person name="Martin J."/>
        </authorList>
    </citation>
    <scope>NUCLEOTIDE SEQUENCE [LARGE SCALE GENOMIC DNA]</scope>
    <source>
        <strain evidence="15">G859</strain>
        <tissue evidence="15">Whole worm</tissue>
    </source>
</reference>
<name>A0AAN8FUR8_TRICO</name>
<evidence type="ECO:0000313" key="15">
    <source>
        <dbReference type="EMBL" id="KAK5977245.1"/>
    </source>
</evidence>
<evidence type="ECO:0000256" key="5">
    <source>
        <dbReference type="ARBA" id="ARBA00022801"/>
    </source>
</evidence>
<evidence type="ECO:0000256" key="3">
    <source>
        <dbReference type="ARBA" id="ARBA00022723"/>
    </source>
</evidence>
<dbReference type="GO" id="GO:0008270">
    <property type="term" value="F:zinc ion binding"/>
    <property type="evidence" value="ECO:0007669"/>
    <property type="project" value="UniProtKB-KW"/>
</dbReference>
<comment type="subcellular location">
    <subcellularLocation>
        <location evidence="1 12">Nucleus</location>
    </subcellularLocation>
</comment>
<dbReference type="Gene3D" id="1.25.40.820">
    <property type="match status" value="1"/>
</dbReference>
<dbReference type="AlphaFoldDB" id="A0AAN8FUR8"/>
<dbReference type="InterPro" id="IPR039693">
    <property type="entry name" value="Rtr1/RPAP2"/>
</dbReference>
<dbReference type="Pfam" id="PF04181">
    <property type="entry name" value="RPAP2_Rtr1"/>
    <property type="match status" value="1"/>
</dbReference>
<comment type="function">
    <text evidence="12">Putative RNA polymerase II subunit B1 C-terminal domain (CTD) phosphatase involved in RNA polymerase II transcription regulation.</text>
</comment>
<keyword evidence="5 12" id="KW-0378">Hydrolase</keyword>
<dbReference type="EMBL" id="WIXE01010877">
    <property type="protein sequence ID" value="KAK5977245.1"/>
    <property type="molecule type" value="Genomic_DNA"/>
</dbReference>
<keyword evidence="3 12" id="KW-0479">Metal-binding</keyword>
<dbReference type="GO" id="GO:0043175">
    <property type="term" value="F:RNA polymerase core enzyme binding"/>
    <property type="evidence" value="ECO:0007669"/>
    <property type="project" value="UniProtKB-UniRule"/>
</dbReference>
<dbReference type="GO" id="GO:0008420">
    <property type="term" value="F:RNA polymerase II CTD heptapeptide repeat phosphatase activity"/>
    <property type="evidence" value="ECO:0007669"/>
    <property type="project" value="UniProtKB-UniRule"/>
</dbReference>
<feature type="region of interest" description="Disordered" evidence="13">
    <location>
        <begin position="199"/>
        <end position="283"/>
    </location>
</feature>
<dbReference type="InterPro" id="IPR038534">
    <property type="entry name" value="Rtr1/RPAP2_sf"/>
</dbReference>
<comment type="similarity">
    <text evidence="2 11 12">Belongs to the RPAP2 family.</text>
</comment>
<organism evidence="15 16">
    <name type="scientific">Trichostrongylus colubriformis</name>
    <name type="common">Black scour worm</name>
    <dbReference type="NCBI Taxonomy" id="6319"/>
    <lineage>
        <taxon>Eukaryota</taxon>
        <taxon>Metazoa</taxon>
        <taxon>Ecdysozoa</taxon>
        <taxon>Nematoda</taxon>
        <taxon>Chromadorea</taxon>
        <taxon>Rhabditida</taxon>
        <taxon>Rhabditina</taxon>
        <taxon>Rhabditomorpha</taxon>
        <taxon>Strongyloidea</taxon>
        <taxon>Trichostrongylidae</taxon>
        <taxon>Trichostrongylus</taxon>
    </lineage>
</organism>